<reference evidence="2 3" key="1">
    <citation type="submission" date="2024-06" db="EMBL/GenBank/DDBJ databases">
        <title>The Natural Products Discovery Center: Release of the First 8490 Sequenced Strains for Exploring Actinobacteria Biosynthetic Diversity.</title>
        <authorList>
            <person name="Kalkreuter E."/>
            <person name="Kautsar S.A."/>
            <person name="Yang D."/>
            <person name="Bader C.D."/>
            <person name="Teijaro C.N."/>
            <person name="Fluegel L."/>
            <person name="Davis C.M."/>
            <person name="Simpson J.R."/>
            <person name="Lauterbach L."/>
            <person name="Steele A.D."/>
            <person name="Gui C."/>
            <person name="Meng S."/>
            <person name="Li G."/>
            <person name="Viehrig K."/>
            <person name="Ye F."/>
            <person name="Su P."/>
            <person name="Kiefer A.F."/>
            <person name="Nichols A."/>
            <person name="Cepeda A.J."/>
            <person name="Yan W."/>
            <person name="Fan B."/>
            <person name="Jiang Y."/>
            <person name="Adhikari A."/>
            <person name="Zheng C.-J."/>
            <person name="Schuster L."/>
            <person name="Cowan T.M."/>
            <person name="Smanski M.J."/>
            <person name="Chevrette M.G."/>
            <person name="De Carvalho L.P.S."/>
            <person name="Shen B."/>
        </authorList>
    </citation>
    <scope>NUCLEOTIDE SEQUENCE [LARGE SCALE GENOMIC DNA]</scope>
    <source>
        <strain evidence="2 3">NPDC006434</strain>
    </source>
</reference>
<keyword evidence="1" id="KW-0472">Membrane</keyword>
<gene>
    <name evidence="2" type="ORF">ABZZ21_35145</name>
</gene>
<feature type="transmembrane region" description="Helical" evidence="1">
    <location>
        <begin position="6"/>
        <end position="28"/>
    </location>
</feature>
<evidence type="ECO:0000256" key="1">
    <source>
        <dbReference type="SAM" id="Phobius"/>
    </source>
</evidence>
<name>A0ABV2V788_9ACTN</name>
<proteinExistence type="predicted"/>
<sequence>MDAAVPLTWLLLALQLLTTAASGVLLARRGKRDASRLDRSIRRTAPVLLIAGALPPAALLATDAPAGAWGLWGVGCIAAALVYAFADTLRDIRAAQGQLAAGAGRTP</sequence>
<dbReference type="EMBL" id="JBEXPZ010000057">
    <property type="protein sequence ID" value="MET9849693.1"/>
    <property type="molecule type" value="Genomic_DNA"/>
</dbReference>
<organism evidence="2 3">
    <name type="scientific">Streptomyces ossamyceticus</name>
    <dbReference type="NCBI Taxonomy" id="249581"/>
    <lineage>
        <taxon>Bacteria</taxon>
        <taxon>Bacillati</taxon>
        <taxon>Actinomycetota</taxon>
        <taxon>Actinomycetes</taxon>
        <taxon>Kitasatosporales</taxon>
        <taxon>Streptomycetaceae</taxon>
        <taxon>Streptomyces</taxon>
    </lineage>
</organism>
<protein>
    <submittedName>
        <fullName evidence="2">Uncharacterized protein</fullName>
    </submittedName>
</protein>
<accession>A0ABV2V788</accession>
<keyword evidence="3" id="KW-1185">Reference proteome</keyword>
<feature type="transmembrane region" description="Helical" evidence="1">
    <location>
        <begin position="66"/>
        <end position="86"/>
    </location>
</feature>
<keyword evidence="1" id="KW-1133">Transmembrane helix</keyword>
<feature type="transmembrane region" description="Helical" evidence="1">
    <location>
        <begin position="40"/>
        <end position="60"/>
    </location>
</feature>
<evidence type="ECO:0000313" key="3">
    <source>
        <dbReference type="Proteomes" id="UP001550210"/>
    </source>
</evidence>
<evidence type="ECO:0000313" key="2">
    <source>
        <dbReference type="EMBL" id="MET9849693.1"/>
    </source>
</evidence>
<keyword evidence="1" id="KW-0812">Transmembrane</keyword>
<dbReference type="RefSeq" id="WP_355402378.1">
    <property type="nucleotide sequence ID" value="NZ_JBEGHN010000002.1"/>
</dbReference>
<comment type="caution">
    <text evidence="2">The sequence shown here is derived from an EMBL/GenBank/DDBJ whole genome shotgun (WGS) entry which is preliminary data.</text>
</comment>
<dbReference type="Proteomes" id="UP001550210">
    <property type="component" value="Unassembled WGS sequence"/>
</dbReference>